<dbReference type="EMBL" id="JYDT01000170">
    <property type="protein sequence ID" value="KRY82538.1"/>
    <property type="molecule type" value="Genomic_DNA"/>
</dbReference>
<keyword evidence="3" id="KW-1185">Reference proteome</keyword>
<protein>
    <submittedName>
        <fullName evidence="1">Uncharacterized protein</fullName>
    </submittedName>
</protein>
<sequence length="146" mass="16536">MCSYVYLIPNLKDLYTQLFASSLTLSECYLSPVYLIATTFNHPESPRIPIWLYEQPPLTRFIYVPYSRIPPYPTTLSECHLCPVYSPASTSNHPESVSFQRRIPAGPAPTILIESLCSRPTPPTTTLSECHLIHVCLNALQPSYFQ</sequence>
<dbReference type="EMBL" id="JYDT01000078">
    <property type="protein sequence ID" value="KRY86043.1"/>
    <property type="molecule type" value="Genomic_DNA"/>
</dbReference>
<gene>
    <name evidence="1" type="ORF">T4D_10044</name>
    <name evidence="2" type="ORF">T4D_15203</name>
</gene>
<proteinExistence type="predicted"/>
<name>A0A0V1F8T9_TRIPS</name>
<reference evidence="1 3" key="1">
    <citation type="submission" date="2015-01" db="EMBL/GenBank/DDBJ databases">
        <title>Evolution of Trichinella species and genotypes.</title>
        <authorList>
            <person name="Korhonen P.K."/>
            <person name="Edoardo P."/>
            <person name="Giuseppe L.R."/>
            <person name="Gasser R.B."/>
        </authorList>
    </citation>
    <scope>NUCLEOTIDE SEQUENCE [LARGE SCALE GENOMIC DNA]</scope>
    <source>
        <strain evidence="1">ISS470</strain>
    </source>
</reference>
<evidence type="ECO:0000313" key="3">
    <source>
        <dbReference type="Proteomes" id="UP000054995"/>
    </source>
</evidence>
<evidence type="ECO:0000313" key="2">
    <source>
        <dbReference type="EMBL" id="KRY86043.1"/>
    </source>
</evidence>
<evidence type="ECO:0000313" key="1">
    <source>
        <dbReference type="EMBL" id="KRY82538.1"/>
    </source>
</evidence>
<dbReference type="Proteomes" id="UP000054995">
    <property type="component" value="Unassembled WGS sequence"/>
</dbReference>
<comment type="caution">
    <text evidence="1">The sequence shown here is derived from an EMBL/GenBank/DDBJ whole genome shotgun (WGS) entry which is preliminary data.</text>
</comment>
<organism evidence="1 3">
    <name type="scientific">Trichinella pseudospiralis</name>
    <name type="common">Parasitic roundworm</name>
    <dbReference type="NCBI Taxonomy" id="6337"/>
    <lineage>
        <taxon>Eukaryota</taxon>
        <taxon>Metazoa</taxon>
        <taxon>Ecdysozoa</taxon>
        <taxon>Nematoda</taxon>
        <taxon>Enoplea</taxon>
        <taxon>Dorylaimia</taxon>
        <taxon>Trichinellida</taxon>
        <taxon>Trichinellidae</taxon>
        <taxon>Trichinella</taxon>
    </lineage>
</organism>
<accession>A0A0V1F8T9</accession>
<dbReference type="AlphaFoldDB" id="A0A0V1F8T9"/>